<feature type="compositionally biased region" description="Gly residues" evidence="9">
    <location>
        <begin position="1371"/>
        <end position="1389"/>
    </location>
</feature>
<gene>
    <name evidence="13" type="ORF">CEUSTIGMA_g2669.t1</name>
</gene>
<evidence type="ECO:0000256" key="8">
    <source>
        <dbReference type="PROSITE-ProRule" id="PRU00047"/>
    </source>
</evidence>
<keyword evidence="5" id="KW-0067">ATP-binding</keyword>
<feature type="compositionally biased region" description="Low complexity" evidence="9">
    <location>
        <begin position="310"/>
        <end position="321"/>
    </location>
</feature>
<protein>
    <recommendedName>
        <fullName evidence="7">DNA 3'-5' helicase</fullName>
        <ecNumber evidence="7">5.6.2.4</ecNumber>
    </recommendedName>
</protein>
<dbReference type="InterPro" id="IPR027417">
    <property type="entry name" value="P-loop_NTPase"/>
</dbReference>
<evidence type="ECO:0000256" key="1">
    <source>
        <dbReference type="ARBA" id="ARBA00005446"/>
    </source>
</evidence>
<dbReference type="STRING" id="1157962.A0A250WWQ3"/>
<dbReference type="OrthoDB" id="10261556at2759"/>
<evidence type="ECO:0000256" key="4">
    <source>
        <dbReference type="ARBA" id="ARBA00022806"/>
    </source>
</evidence>
<dbReference type="EMBL" id="BEGY01000011">
    <property type="protein sequence ID" value="GAX75225.1"/>
    <property type="molecule type" value="Genomic_DNA"/>
</dbReference>
<keyword evidence="2" id="KW-0547">Nucleotide-binding</keyword>
<dbReference type="EC" id="5.6.2.4" evidence="7"/>
<evidence type="ECO:0000313" key="13">
    <source>
        <dbReference type="EMBL" id="GAX75225.1"/>
    </source>
</evidence>
<dbReference type="GO" id="GO:0008270">
    <property type="term" value="F:zinc ion binding"/>
    <property type="evidence" value="ECO:0007669"/>
    <property type="project" value="UniProtKB-KW"/>
</dbReference>
<dbReference type="SUPFAM" id="SSF52540">
    <property type="entry name" value="P-loop containing nucleoside triphosphate hydrolases"/>
    <property type="match status" value="1"/>
</dbReference>
<sequence length="2194" mass="229245">MKDEQSRGLLKDLLPLLEFQKHFKHQHGRRAQDSEHPESLKPLLIIFKENRDLLLQRSAKPAGHSGPQIRTNILRSTGASDGSTDHALVQRVGHDGMRNTTGSPTYKNVAYGDKCTPNKAIRSKHRKSPNGSGSGGTASSPPFSSSPNELGPTPVSKLKSGRKGYGSSSFLSPGSTKKTGGLICELDVVAGSPWAVGAAAAGSIFSPAKNLALVRAGRLSLPLTCVQQASAADTTAAGSASRMIEVLSLARRGRTAIKPAPSQATRAASVSAQRSLHLPASNKHSGIIRNKPIPSYNSTGSDDDEENIAPSSQLPSSPLFLGRGSAANHSGQKPGSLVPSNSNAAQNSMADAISCASVLGPAILSSSSLQELPLMKPVMTNMISSISPVSDVAAECDEAAGQSPLLKMRKNLFPASSPHSQQKALPCSPWTLMKACSSRGLIPSPSRSYARKISTARMSLSALTSSPARKLIKGSGSGSRAGGRPASSAVMSPGIIQQGLKRAPCSKTQRSWAERSSWQNQDACPAVGDSTAAEGAAVPPAGCWDTLARPHEDPPPHPANNPIKYNKVAGKSDHHYAAVLLLPHQHQGGREFNNTTTLMPALPFGLGEDCKLGKDLTAASSSDMILPPYNIMAANAPSSARTTSCTVDVPYLQRKTMNPSSSGPSTGTTAIIPAARTVLHDVSDVLLGTWLPPEREDGPHNVPLRPVGHGGGSYSLRLYPASSACLPLNPCLPGITAPSVIPPHSPGSDSQPCLPGFSEPQNIAVVVSDEATQLLAVGCHALSKSPGSRGPAVQAATSKVIKRSAAATTARRRLTAPAAAAAAATARRRLAAPAAAAAATARRRLTVPAAAATAPRRSRASVIVATRATTGTNMLFSEDADAVAITTTCSKGLFKEEDSSAAVSDEAGPVVVGRRAPSRAAAMKAKRALSLPASPVVGSPSGHNDPVDSCSGDHALRQDDGVRPVEGVRDEEVEHAAAASGACSRLLVCTAALMSRKQQKAALRSRKQQEAADDVDYVPAAGGVSKLSGRQEPTGVGVEDSLIMDCTSSSISSDYSSEECDSEVKETTKNRKRRGAARREVRVKRKSTADKRTGGGGGSVATTRVSQSTGYASVFPADSALGLQMDTIAAPTMMKSGHPPKASAAACAKKKYACSAAPLDSRRALQESFASRGVAAEAPIPDVAPPVGEAAMMATNAAVVPAGVRSAAAAALGLSCTAAGSRGGRHSTSSSGRGAAPIMGLSAGPRASAGAAGAAAAERRGGAAGGKSAASSVGRMNFVRCQSGGKAKRSFQFQSKSATSGTIKSAAGRRLRRINGKIVSVTYKNRAVSGLGSDHLEGFKAEKRCFRCGEAGHWAQQCPHANGTAADMPGEGEGMGADKSPGGGGRGGGDGVAMSSPIGLAGMPGREPSGILPPCYHPPTAAAAGGVDISALSGSNKGSSGGHSSAPPASGLLLQPSNGAAGNAGSVPGLRHYARNPEPCPIKPRDVFELSRLLLPEVPPELCTQLVSTPGDVTDCQLQMVLKAVFGHDDFRGRQLEVIRSVLKGDPLLAILPTGAGKSLCYQLPAALLPGLVLVVSPLLALMRDQLDRLPEGLPGAMLWGGQTRSEADVVIQDAARGALKLLYIAPEKLLTPVVLQALLRLPQGISLVCVDEAHCVAEWGHSFRPAYFRLGHVLRSVLRPRGVLALTATATRPTEQCIAQVLGLPAESVVRDAPMRENLRLKVLHVNGASQSGQAVKSIVKLLKDGELRDCARVIVYCAYQLQADDAAKTMSVYSIRAASYHAGKPMEKRLQIQKDFADGKVRVVVATVAFGMGVDMSCLGAVIHLTMPRSLEDYVQQVGRAGRDGSEGTCWLVLDNCDHERLRSLSCSNAVEESSVLAFLGKVFKISSDAASNPSAGSSAFGVLSVLETSTELDISEETMETVLSYLQGHDSKGHIAVLPSTSNSVAVTFHVASSSLDQRHPIVTQLAACRPRVTSGVHRVPMAKLVEVSQKSPSQILAELAQLAASYAIHFELSRGKALAWRVISMPQVDQLPALASSLFERLTKQQALNVRRLDIVHAVMATAAKEVDSERQETVLRSHIHTYFNCSVEVPEVPAGCDLPVKEASTLAAGEVAAFLLSNREDILHRSGEDLSATAVARIFHGLATPSYPADQWRKCGFWGKFTKWDFLSLREVARTELQKFYTRNRKRQR</sequence>
<dbReference type="GO" id="GO:0009378">
    <property type="term" value="F:four-way junction helicase activity"/>
    <property type="evidence" value="ECO:0007669"/>
    <property type="project" value="TreeGrafter"/>
</dbReference>
<dbReference type="Gene3D" id="4.10.60.10">
    <property type="entry name" value="Zinc finger, CCHC-type"/>
    <property type="match status" value="1"/>
</dbReference>
<dbReference type="SMART" id="SM00343">
    <property type="entry name" value="ZnF_C2HC"/>
    <property type="match status" value="1"/>
</dbReference>
<keyword evidence="4" id="KW-0347">Helicase</keyword>
<comment type="similarity">
    <text evidence="1">Belongs to the helicase family. RecQ subfamily.</text>
</comment>
<dbReference type="Gene3D" id="3.40.50.300">
    <property type="entry name" value="P-loop containing nucleotide triphosphate hydrolases"/>
    <property type="match status" value="2"/>
</dbReference>
<dbReference type="NCBIfam" id="TIGR00614">
    <property type="entry name" value="recQ_fam"/>
    <property type="match status" value="1"/>
</dbReference>
<feature type="region of interest" description="Disordered" evidence="9">
    <location>
        <begin position="1434"/>
        <end position="1460"/>
    </location>
</feature>
<feature type="compositionally biased region" description="Polar residues" evidence="9">
    <location>
        <begin position="68"/>
        <end position="82"/>
    </location>
</feature>
<evidence type="ECO:0000256" key="2">
    <source>
        <dbReference type="ARBA" id="ARBA00022741"/>
    </source>
</evidence>
<dbReference type="GO" id="GO:0005524">
    <property type="term" value="F:ATP binding"/>
    <property type="evidence" value="ECO:0007669"/>
    <property type="project" value="UniProtKB-KW"/>
</dbReference>
<dbReference type="CDD" id="cd17920">
    <property type="entry name" value="DEXHc_RecQ"/>
    <property type="match status" value="1"/>
</dbReference>
<evidence type="ECO:0000259" key="12">
    <source>
        <dbReference type="PROSITE" id="PS51194"/>
    </source>
</evidence>
<evidence type="ECO:0000256" key="5">
    <source>
        <dbReference type="ARBA" id="ARBA00022840"/>
    </source>
</evidence>
<dbReference type="GO" id="GO:0003676">
    <property type="term" value="F:nucleic acid binding"/>
    <property type="evidence" value="ECO:0007669"/>
    <property type="project" value="InterPro"/>
</dbReference>
<dbReference type="PANTHER" id="PTHR13710">
    <property type="entry name" value="DNA HELICASE RECQ FAMILY MEMBER"/>
    <property type="match status" value="1"/>
</dbReference>
<evidence type="ECO:0000256" key="3">
    <source>
        <dbReference type="ARBA" id="ARBA00022801"/>
    </source>
</evidence>
<dbReference type="GO" id="GO:0005737">
    <property type="term" value="C:cytoplasm"/>
    <property type="evidence" value="ECO:0007669"/>
    <property type="project" value="TreeGrafter"/>
</dbReference>
<dbReference type="GO" id="GO:0043138">
    <property type="term" value="F:3'-5' DNA helicase activity"/>
    <property type="evidence" value="ECO:0007669"/>
    <property type="project" value="UniProtKB-EC"/>
</dbReference>
<evidence type="ECO:0000256" key="6">
    <source>
        <dbReference type="ARBA" id="ARBA00034617"/>
    </source>
</evidence>
<dbReference type="Pfam" id="PF00098">
    <property type="entry name" value="zf-CCHC"/>
    <property type="match status" value="1"/>
</dbReference>
<feature type="domain" description="CCHC-type" evidence="10">
    <location>
        <begin position="1344"/>
        <end position="1359"/>
    </location>
</feature>
<dbReference type="InterPro" id="IPR001650">
    <property type="entry name" value="Helicase_C-like"/>
</dbReference>
<feature type="region of interest" description="Disordered" evidence="9">
    <location>
        <begin position="1369"/>
        <end position="1389"/>
    </location>
</feature>
<keyword evidence="8" id="KW-0479">Metal-binding</keyword>
<dbReference type="GO" id="GO:0016787">
    <property type="term" value="F:hydrolase activity"/>
    <property type="evidence" value="ECO:0007669"/>
    <property type="project" value="UniProtKB-KW"/>
</dbReference>
<dbReference type="GO" id="GO:0005634">
    <property type="term" value="C:nucleus"/>
    <property type="evidence" value="ECO:0007669"/>
    <property type="project" value="TreeGrafter"/>
</dbReference>
<feature type="region of interest" description="Disordered" evidence="9">
    <location>
        <begin position="541"/>
        <end position="563"/>
    </location>
</feature>
<dbReference type="InterPro" id="IPR001878">
    <property type="entry name" value="Znf_CCHC"/>
</dbReference>
<dbReference type="InterPro" id="IPR011545">
    <property type="entry name" value="DEAD/DEAH_box_helicase_dom"/>
</dbReference>
<evidence type="ECO:0000259" key="10">
    <source>
        <dbReference type="PROSITE" id="PS50158"/>
    </source>
</evidence>
<feature type="region of interest" description="Disordered" evidence="9">
    <location>
        <begin position="1053"/>
        <end position="1103"/>
    </location>
</feature>
<keyword evidence="8" id="KW-0863">Zinc-finger</keyword>
<dbReference type="PROSITE" id="PS50158">
    <property type="entry name" value="ZF_CCHC"/>
    <property type="match status" value="1"/>
</dbReference>
<dbReference type="Pfam" id="PF00270">
    <property type="entry name" value="DEAD"/>
    <property type="match status" value="1"/>
</dbReference>
<feature type="domain" description="Helicase ATP-binding" evidence="11">
    <location>
        <begin position="1539"/>
        <end position="1709"/>
    </location>
</feature>
<comment type="caution">
    <text evidence="13">The sequence shown here is derived from an EMBL/GenBank/DDBJ whole genome shotgun (WGS) entry which is preliminary data.</text>
</comment>
<feature type="compositionally biased region" description="Polar residues" evidence="9">
    <location>
        <begin position="327"/>
        <end position="343"/>
    </location>
</feature>
<evidence type="ECO:0000256" key="7">
    <source>
        <dbReference type="ARBA" id="ARBA00034808"/>
    </source>
</evidence>
<keyword evidence="14" id="KW-1185">Reference proteome</keyword>
<dbReference type="SUPFAM" id="SSF57756">
    <property type="entry name" value="Retrovirus zinc finger-like domains"/>
    <property type="match status" value="1"/>
</dbReference>
<proteinExistence type="inferred from homology"/>
<evidence type="ECO:0000256" key="9">
    <source>
        <dbReference type="SAM" id="MobiDB-lite"/>
    </source>
</evidence>
<dbReference type="InterPro" id="IPR036875">
    <property type="entry name" value="Znf_CCHC_sf"/>
</dbReference>
<keyword evidence="8" id="KW-0862">Zinc</keyword>
<organism evidence="13 14">
    <name type="scientific">Chlamydomonas eustigma</name>
    <dbReference type="NCBI Taxonomy" id="1157962"/>
    <lineage>
        <taxon>Eukaryota</taxon>
        <taxon>Viridiplantae</taxon>
        <taxon>Chlorophyta</taxon>
        <taxon>core chlorophytes</taxon>
        <taxon>Chlorophyceae</taxon>
        <taxon>CS clade</taxon>
        <taxon>Chlamydomonadales</taxon>
        <taxon>Chlamydomonadaceae</taxon>
        <taxon>Chlamydomonas</taxon>
    </lineage>
</organism>
<feature type="region of interest" description="Disordered" evidence="9">
    <location>
        <begin position="58"/>
        <end position="174"/>
    </location>
</feature>
<comment type="catalytic activity">
    <reaction evidence="6">
        <text>Couples ATP hydrolysis with the unwinding of duplex DNA by translocating in the 3'-5' direction.</text>
        <dbReference type="EC" id="5.6.2.4"/>
    </reaction>
</comment>
<name>A0A250WWQ3_9CHLO</name>
<feature type="compositionally biased region" description="Low complexity" evidence="9">
    <location>
        <begin position="1434"/>
        <end position="1451"/>
    </location>
</feature>
<keyword evidence="3" id="KW-0378">Hydrolase</keyword>
<dbReference type="Proteomes" id="UP000232323">
    <property type="component" value="Unassembled WGS sequence"/>
</dbReference>
<reference evidence="13 14" key="1">
    <citation type="submission" date="2017-08" db="EMBL/GenBank/DDBJ databases">
        <title>Acidophilic green algal genome provides insights into adaptation to an acidic environment.</title>
        <authorList>
            <person name="Hirooka S."/>
            <person name="Hirose Y."/>
            <person name="Kanesaki Y."/>
            <person name="Higuchi S."/>
            <person name="Fujiwara T."/>
            <person name="Onuma R."/>
            <person name="Era A."/>
            <person name="Ohbayashi R."/>
            <person name="Uzuka A."/>
            <person name="Nozaki H."/>
            <person name="Yoshikawa H."/>
            <person name="Miyagishima S.Y."/>
        </authorList>
    </citation>
    <scope>NUCLEOTIDE SEQUENCE [LARGE SCALE GENOMIC DNA]</scope>
    <source>
        <strain evidence="13 14">NIES-2499</strain>
    </source>
</reference>
<evidence type="ECO:0000259" key="11">
    <source>
        <dbReference type="PROSITE" id="PS51192"/>
    </source>
</evidence>
<dbReference type="Pfam" id="PF00271">
    <property type="entry name" value="Helicase_C"/>
    <property type="match status" value="1"/>
</dbReference>
<feature type="compositionally biased region" description="Basic residues" evidence="9">
    <location>
        <begin position="1070"/>
        <end position="1086"/>
    </location>
</feature>
<evidence type="ECO:0000313" key="14">
    <source>
        <dbReference type="Proteomes" id="UP000232323"/>
    </source>
</evidence>
<feature type="domain" description="Helicase C-terminal" evidence="12">
    <location>
        <begin position="1735"/>
        <end position="1894"/>
    </location>
</feature>
<feature type="region of interest" description="Disordered" evidence="9">
    <location>
        <begin position="1218"/>
        <end position="1240"/>
    </location>
</feature>
<dbReference type="GO" id="GO:0005694">
    <property type="term" value="C:chromosome"/>
    <property type="evidence" value="ECO:0007669"/>
    <property type="project" value="TreeGrafter"/>
</dbReference>
<dbReference type="PANTHER" id="PTHR13710:SF108">
    <property type="entry name" value="ATP-DEPENDENT DNA HELICASE Q4"/>
    <property type="match status" value="1"/>
</dbReference>
<feature type="region of interest" description="Disordered" evidence="9">
    <location>
        <begin position="466"/>
        <end position="490"/>
    </location>
</feature>
<feature type="region of interest" description="Disordered" evidence="9">
    <location>
        <begin position="281"/>
        <end position="343"/>
    </location>
</feature>
<dbReference type="GO" id="GO:0000724">
    <property type="term" value="P:double-strand break repair via homologous recombination"/>
    <property type="evidence" value="ECO:0007669"/>
    <property type="project" value="TreeGrafter"/>
</dbReference>
<dbReference type="SMART" id="SM00490">
    <property type="entry name" value="HELICc"/>
    <property type="match status" value="1"/>
</dbReference>
<dbReference type="InterPro" id="IPR014001">
    <property type="entry name" value="Helicase_ATP-bd"/>
</dbReference>
<accession>A0A250WWQ3</accession>
<dbReference type="InterPro" id="IPR004589">
    <property type="entry name" value="DNA_helicase_ATP-dep_RecQ"/>
</dbReference>
<dbReference type="PROSITE" id="PS51194">
    <property type="entry name" value="HELICASE_CTER"/>
    <property type="match status" value="1"/>
</dbReference>
<dbReference type="SMART" id="SM00487">
    <property type="entry name" value="DEXDc"/>
    <property type="match status" value="1"/>
</dbReference>
<dbReference type="PROSITE" id="PS51192">
    <property type="entry name" value="HELICASE_ATP_BIND_1"/>
    <property type="match status" value="1"/>
</dbReference>
<feature type="compositionally biased region" description="Low complexity" evidence="9">
    <location>
        <begin position="137"/>
        <end position="147"/>
    </location>
</feature>